<dbReference type="SUPFAM" id="SSF52540">
    <property type="entry name" value="P-loop containing nucleoside triphosphate hydrolases"/>
    <property type="match status" value="1"/>
</dbReference>
<keyword evidence="3" id="KW-0378">Hydrolase</keyword>
<dbReference type="PANTHER" id="PTHR47642:SF5">
    <property type="entry name" value="ATP-DEPENDENT DNA HELICASE"/>
    <property type="match status" value="1"/>
</dbReference>
<evidence type="ECO:0000256" key="5">
    <source>
        <dbReference type="ARBA" id="ARBA00022840"/>
    </source>
</evidence>
<dbReference type="EMBL" id="JWZX01000157">
    <property type="protein sequence ID" value="KOO53606.1"/>
    <property type="molecule type" value="Genomic_DNA"/>
</dbReference>
<evidence type="ECO:0000256" key="1">
    <source>
        <dbReference type="ARBA" id="ARBA00022741"/>
    </source>
</evidence>
<evidence type="ECO:0000313" key="10">
    <source>
        <dbReference type="EMBL" id="KOO53606.1"/>
    </source>
</evidence>
<sequence length="295" mass="31798">MRLPPVSLGNYSHGFAFQSAAWRAAAITTVELRTIVRQQSDVQFIDLLGPIRLGLCAAATTAALAACHVQLKPPPQDGIMPTKLYCKNANVDEENTTHLAALPGVALVFPAQDTFRGAPEAESQQRLLELIEKKAVGQLQLKLGAQVLLTRNMPEKGLVNGSRGIVQQFVGGHYCDGYGVPPGEYTVPLVRFDNGIELLVVPTSTFQGGMGGALVRIQLPLKLAWALTVHKSQGMSLSRAELMLHDAFDYGQVYVALSRVTSLAGLWVRGGSITQSVVKAHPDVLTFYRAMGCHV</sequence>
<dbReference type="PANTHER" id="PTHR47642">
    <property type="entry name" value="ATP-DEPENDENT DNA HELICASE"/>
    <property type="match status" value="1"/>
</dbReference>
<organism evidence="10 11">
    <name type="scientific">Chrysochromulina tobinii</name>
    <dbReference type="NCBI Taxonomy" id="1460289"/>
    <lineage>
        <taxon>Eukaryota</taxon>
        <taxon>Haptista</taxon>
        <taxon>Haptophyta</taxon>
        <taxon>Prymnesiophyceae</taxon>
        <taxon>Prymnesiales</taxon>
        <taxon>Chrysochromulinaceae</taxon>
        <taxon>Chrysochromulina</taxon>
    </lineage>
</organism>
<evidence type="ECO:0000259" key="9">
    <source>
        <dbReference type="Pfam" id="PF21530"/>
    </source>
</evidence>
<reference evidence="11" key="1">
    <citation type="journal article" date="2015" name="PLoS Genet.">
        <title>Genome Sequence and Transcriptome Analyses of Chrysochromulina tobin: Metabolic Tools for Enhanced Algal Fitness in the Prominent Order Prymnesiales (Haptophyceae).</title>
        <authorList>
            <person name="Hovde B.T."/>
            <person name="Deodato C.R."/>
            <person name="Hunsperger H.M."/>
            <person name="Ryken S.A."/>
            <person name="Yost W."/>
            <person name="Jha R.K."/>
            <person name="Patterson J."/>
            <person name="Monnat R.J. Jr."/>
            <person name="Barlow S.B."/>
            <person name="Starkenburg S.R."/>
            <person name="Cattolico R.A."/>
        </authorList>
    </citation>
    <scope>NUCLEOTIDE SEQUENCE</scope>
    <source>
        <strain evidence="11">CCMP291</strain>
    </source>
</reference>
<dbReference type="CDD" id="cd18809">
    <property type="entry name" value="SF1_C_RecD"/>
    <property type="match status" value="1"/>
</dbReference>
<dbReference type="InterPro" id="IPR049163">
    <property type="entry name" value="Pif1-like_2B_dom"/>
</dbReference>
<proteinExistence type="predicted"/>
<gene>
    <name evidence="10" type="ORF">Ctob_010697</name>
</gene>
<keyword evidence="8" id="KW-0413">Isomerase</keyword>
<comment type="caution">
    <text evidence="10">The sequence shown here is derived from an EMBL/GenBank/DDBJ whole genome shotgun (WGS) entry which is preliminary data.</text>
</comment>
<evidence type="ECO:0000313" key="11">
    <source>
        <dbReference type="Proteomes" id="UP000037460"/>
    </source>
</evidence>
<name>A0A0M0LRJ3_9EUKA</name>
<keyword evidence="5" id="KW-0067">ATP-binding</keyword>
<evidence type="ECO:0000256" key="2">
    <source>
        <dbReference type="ARBA" id="ARBA00022763"/>
    </source>
</evidence>
<dbReference type="Gene3D" id="2.30.30.940">
    <property type="match status" value="1"/>
</dbReference>
<feature type="domain" description="DNA helicase Pif1-like 2B" evidence="9">
    <location>
        <begin position="138"/>
        <end position="169"/>
    </location>
</feature>
<evidence type="ECO:0000256" key="4">
    <source>
        <dbReference type="ARBA" id="ARBA00022806"/>
    </source>
</evidence>
<keyword evidence="1" id="KW-0547">Nucleotide-binding</keyword>
<dbReference type="Gene3D" id="3.40.50.300">
    <property type="entry name" value="P-loop containing nucleotide triphosphate hydrolases"/>
    <property type="match status" value="2"/>
</dbReference>
<keyword evidence="4 10" id="KW-0347">Helicase</keyword>
<protein>
    <submittedName>
        <fullName evidence="10">DNA helicase</fullName>
    </submittedName>
</protein>
<evidence type="ECO:0000256" key="6">
    <source>
        <dbReference type="ARBA" id="ARBA00023125"/>
    </source>
</evidence>
<dbReference type="Pfam" id="PF21530">
    <property type="entry name" value="Pif1_2B_dom"/>
    <property type="match status" value="1"/>
</dbReference>
<dbReference type="AlphaFoldDB" id="A0A0M0LRJ3"/>
<dbReference type="InterPro" id="IPR027417">
    <property type="entry name" value="P-loop_NTPase"/>
</dbReference>
<dbReference type="Proteomes" id="UP000037460">
    <property type="component" value="Unassembled WGS sequence"/>
</dbReference>
<keyword evidence="2" id="KW-0227">DNA damage</keyword>
<dbReference type="InterPro" id="IPR051055">
    <property type="entry name" value="PIF1_helicase"/>
</dbReference>
<keyword evidence="11" id="KW-1185">Reference proteome</keyword>
<evidence type="ECO:0000256" key="7">
    <source>
        <dbReference type="ARBA" id="ARBA00023204"/>
    </source>
</evidence>
<keyword evidence="7" id="KW-0234">DNA repair</keyword>
<dbReference type="GO" id="GO:0004386">
    <property type="term" value="F:helicase activity"/>
    <property type="evidence" value="ECO:0007669"/>
    <property type="project" value="UniProtKB-KW"/>
</dbReference>
<evidence type="ECO:0000256" key="8">
    <source>
        <dbReference type="ARBA" id="ARBA00023235"/>
    </source>
</evidence>
<accession>A0A0M0LRJ3</accession>
<keyword evidence="6" id="KW-0238">DNA-binding</keyword>
<evidence type="ECO:0000256" key="3">
    <source>
        <dbReference type="ARBA" id="ARBA00022801"/>
    </source>
</evidence>
<dbReference type="OrthoDB" id="204514at2759"/>